<dbReference type="InterPro" id="IPR006600">
    <property type="entry name" value="HTH_CenpB_DNA-bd_dom"/>
</dbReference>
<dbReference type="SUPFAM" id="SSF46689">
    <property type="entry name" value="Homeodomain-like"/>
    <property type="match status" value="1"/>
</dbReference>
<evidence type="ECO:0000256" key="1">
    <source>
        <dbReference type="ARBA" id="ARBA00004123"/>
    </source>
</evidence>
<evidence type="ECO:0000259" key="3">
    <source>
        <dbReference type="PROSITE" id="PS51253"/>
    </source>
</evidence>
<evidence type="ECO:0000313" key="5">
    <source>
        <dbReference type="Proteomes" id="UP000499080"/>
    </source>
</evidence>
<gene>
    <name evidence="4" type="primary">JRKL_55</name>
    <name evidence="4" type="ORF">AVEN_84087_1</name>
</gene>
<dbReference type="PANTHER" id="PTHR19303">
    <property type="entry name" value="TRANSPOSON"/>
    <property type="match status" value="1"/>
</dbReference>
<keyword evidence="5" id="KW-1185">Reference proteome</keyword>
<dbReference type="InterPro" id="IPR050863">
    <property type="entry name" value="CenT-Element_Derived"/>
</dbReference>
<proteinExistence type="predicted"/>
<dbReference type="AlphaFoldDB" id="A0A4Y2GIP9"/>
<dbReference type="Gene3D" id="1.10.10.60">
    <property type="entry name" value="Homeodomain-like"/>
    <property type="match status" value="1"/>
</dbReference>
<dbReference type="InterPro" id="IPR036397">
    <property type="entry name" value="RNaseH_sf"/>
</dbReference>
<dbReference type="InterPro" id="IPR009057">
    <property type="entry name" value="Homeodomain-like_sf"/>
</dbReference>
<dbReference type="InterPro" id="IPR004875">
    <property type="entry name" value="DDE_SF_endonuclease_dom"/>
</dbReference>
<dbReference type="EMBL" id="BGPR01001384">
    <property type="protein sequence ID" value="GBM52599.1"/>
    <property type="molecule type" value="Genomic_DNA"/>
</dbReference>
<accession>A0A4Y2GIP9</accession>
<dbReference type="Proteomes" id="UP000499080">
    <property type="component" value="Unassembled WGS sequence"/>
</dbReference>
<dbReference type="Pfam" id="PF03184">
    <property type="entry name" value="DDE_1"/>
    <property type="match status" value="1"/>
</dbReference>
<organism evidence="4 5">
    <name type="scientific">Araneus ventricosus</name>
    <name type="common">Orbweaver spider</name>
    <name type="synonym">Epeira ventricosa</name>
    <dbReference type="NCBI Taxonomy" id="182803"/>
    <lineage>
        <taxon>Eukaryota</taxon>
        <taxon>Metazoa</taxon>
        <taxon>Ecdysozoa</taxon>
        <taxon>Arthropoda</taxon>
        <taxon>Chelicerata</taxon>
        <taxon>Arachnida</taxon>
        <taxon>Araneae</taxon>
        <taxon>Araneomorphae</taxon>
        <taxon>Entelegynae</taxon>
        <taxon>Araneoidea</taxon>
        <taxon>Araneidae</taxon>
        <taxon>Araneus</taxon>
    </lineage>
</organism>
<comment type="caution">
    <text evidence="4">The sequence shown here is derived from an EMBL/GenBank/DDBJ whole genome shotgun (WGS) entry which is preliminary data.</text>
</comment>
<dbReference type="Gene3D" id="3.30.420.10">
    <property type="entry name" value="Ribonuclease H-like superfamily/Ribonuclease H"/>
    <property type="match status" value="1"/>
</dbReference>
<keyword evidence="2" id="KW-0238">DNA-binding</keyword>
<dbReference type="OrthoDB" id="6436938at2759"/>
<protein>
    <submittedName>
        <fullName evidence="4">Jerky-like</fullName>
    </submittedName>
</protein>
<sequence length="274" mass="31208">MIEWVRQRRSEGVPLSGPLLMQQAEIFHRSMNLTTVASYTTGRLTKFKKRHGIRQLKIYGDRASTDAEAADFVNEFVSLVEAEKLSPEQIYNADETGFFWRYMPRTTSATADEKDPTGVKDSKERITILGCGNAARSHKTKLFVIGKSAKPRASKSVKVFPVIYWSNKRAWMTQHLMNEWFENYFVPEACRYLSGNGFPADAKIVLILDNCTAHLSPEILVKDKVSVLFFPPNCTSLIQPMDMGILQALKCRYKSEFLKEMLGFLNGGEHFKTF</sequence>
<dbReference type="Pfam" id="PF03221">
    <property type="entry name" value="HTH_Tnp_Tc5"/>
    <property type="match status" value="1"/>
</dbReference>
<evidence type="ECO:0000256" key="2">
    <source>
        <dbReference type="ARBA" id="ARBA00023125"/>
    </source>
</evidence>
<feature type="domain" description="HTH CENPB-type" evidence="3">
    <location>
        <begin position="1"/>
        <end position="57"/>
    </location>
</feature>
<name>A0A4Y2GIP9_ARAVE</name>
<comment type="subcellular location">
    <subcellularLocation>
        <location evidence="1">Nucleus</location>
    </subcellularLocation>
</comment>
<evidence type="ECO:0000313" key="4">
    <source>
        <dbReference type="EMBL" id="GBM52599.1"/>
    </source>
</evidence>
<dbReference type="PANTHER" id="PTHR19303:SF16">
    <property type="entry name" value="JERKY PROTEIN HOMOLOG-LIKE"/>
    <property type="match status" value="1"/>
</dbReference>
<dbReference type="GO" id="GO:0005634">
    <property type="term" value="C:nucleus"/>
    <property type="evidence" value="ECO:0007669"/>
    <property type="project" value="UniProtKB-SubCell"/>
</dbReference>
<dbReference type="PROSITE" id="PS51253">
    <property type="entry name" value="HTH_CENPB"/>
    <property type="match status" value="1"/>
</dbReference>
<dbReference type="GO" id="GO:0003677">
    <property type="term" value="F:DNA binding"/>
    <property type="evidence" value="ECO:0007669"/>
    <property type="project" value="UniProtKB-KW"/>
</dbReference>
<reference evidence="4 5" key="1">
    <citation type="journal article" date="2019" name="Sci. Rep.">
        <title>Orb-weaving spider Araneus ventricosus genome elucidates the spidroin gene catalogue.</title>
        <authorList>
            <person name="Kono N."/>
            <person name="Nakamura H."/>
            <person name="Ohtoshi R."/>
            <person name="Moran D.A.P."/>
            <person name="Shinohara A."/>
            <person name="Yoshida Y."/>
            <person name="Fujiwara M."/>
            <person name="Mori M."/>
            <person name="Tomita M."/>
            <person name="Arakawa K."/>
        </authorList>
    </citation>
    <scope>NUCLEOTIDE SEQUENCE [LARGE SCALE GENOMIC DNA]</scope>
</reference>